<reference evidence="7 8" key="1">
    <citation type="journal article" date="2011" name="J. Gen. Appl. Microbiol.">
        <title>Draft genome sequencing of the enigmatic yeast Saitoella complicata.</title>
        <authorList>
            <person name="Nishida H."/>
            <person name="Hamamoto M."/>
            <person name="Sugiyama J."/>
        </authorList>
    </citation>
    <scope>NUCLEOTIDE SEQUENCE [LARGE SCALE GENOMIC DNA]</scope>
    <source>
        <strain evidence="7 8">NRRL Y-17804</strain>
    </source>
</reference>
<evidence type="ECO:0000313" key="8">
    <source>
        <dbReference type="Proteomes" id="UP000033140"/>
    </source>
</evidence>
<evidence type="ECO:0000256" key="2">
    <source>
        <dbReference type="ARBA" id="ARBA00022980"/>
    </source>
</evidence>
<dbReference type="InterPro" id="IPR037147">
    <property type="entry name" value="Ribosomal_bL28_sf"/>
</dbReference>
<dbReference type="SUPFAM" id="SSF143800">
    <property type="entry name" value="L28p-like"/>
    <property type="match status" value="1"/>
</dbReference>
<evidence type="ECO:0000256" key="6">
    <source>
        <dbReference type="SAM" id="MobiDB-lite"/>
    </source>
</evidence>
<gene>
    <name evidence="7" type="ORF">G7K_2160-t1</name>
</gene>
<dbReference type="Pfam" id="PF00830">
    <property type="entry name" value="Ribosomal_L28"/>
    <property type="match status" value="1"/>
</dbReference>
<evidence type="ECO:0000256" key="1">
    <source>
        <dbReference type="ARBA" id="ARBA00008760"/>
    </source>
</evidence>
<dbReference type="InterPro" id="IPR034704">
    <property type="entry name" value="Ribosomal_bL28/bL31-like_sf"/>
</dbReference>
<comment type="caution">
    <text evidence="7">The sequence shown here is derived from an EMBL/GenBank/DDBJ whole genome shotgun (WGS) entry which is preliminary data.</text>
</comment>
<reference evidence="7 8" key="3">
    <citation type="journal article" date="2015" name="Genome Announc.">
        <title>Draft Genome Sequence of the Archiascomycetous Yeast Saitoella complicata.</title>
        <authorList>
            <person name="Yamauchi K."/>
            <person name="Kondo S."/>
            <person name="Hamamoto M."/>
            <person name="Takahashi Y."/>
            <person name="Ogura Y."/>
            <person name="Hayashi T."/>
            <person name="Nishida H."/>
        </authorList>
    </citation>
    <scope>NUCLEOTIDE SEQUENCE [LARGE SCALE GENOMIC DNA]</scope>
    <source>
        <strain evidence="7 8">NRRL Y-17804</strain>
    </source>
</reference>
<accession>A0A0E9NDT4</accession>
<organism evidence="7 8">
    <name type="scientific">Saitoella complicata (strain BCRC 22490 / CBS 7301 / JCM 7358 / NBRC 10748 / NRRL Y-17804)</name>
    <dbReference type="NCBI Taxonomy" id="698492"/>
    <lineage>
        <taxon>Eukaryota</taxon>
        <taxon>Fungi</taxon>
        <taxon>Dikarya</taxon>
        <taxon>Ascomycota</taxon>
        <taxon>Taphrinomycotina</taxon>
        <taxon>Taphrinomycotina incertae sedis</taxon>
        <taxon>Saitoella</taxon>
    </lineage>
</organism>
<keyword evidence="8" id="KW-1185">Reference proteome</keyword>
<name>A0A0E9NDT4_SAICN</name>
<dbReference type="GO" id="GO:0005762">
    <property type="term" value="C:mitochondrial large ribosomal subunit"/>
    <property type="evidence" value="ECO:0007669"/>
    <property type="project" value="TreeGrafter"/>
</dbReference>
<dbReference type="Proteomes" id="UP000033140">
    <property type="component" value="Unassembled WGS sequence"/>
</dbReference>
<evidence type="ECO:0000313" key="7">
    <source>
        <dbReference type="EMBL" id="GAO47968.1"/>
    </source>
</evidence>
<protein>
    <recommendedName>
        <fullName evidence="4">Large ribosomal subunit protein bL28m</fullName>
    </recommendedName>
</protein>
<keyword evidence="2" id="KW-0689">Ribosomal protein</keyword>
<dbReference type="InterPro" id="IPR026569">
    <property type="entry name" value="Ribosomal_bL28"/>
</dbReference>
<feature type="compositionally biased region" description="Polar residues" evidence="6">
    <location>
        <begin position="8"/>
        <end position="19"/>
    </location>
</feature>
<dbReference type="PANTHER" id="PTHR13528">
    <property type="entry name" value="39S RIBOSOMAL PROTEIN L28, MITOCHONDRIAL"/>
    <property type="match status" value="1"/>
</dbReference>
<comment type="similarity">
    <text evidence="1">Belongs to the bacterial ribosomal protein bL28 family.</text>
</comment>
<proteinExistence type="inferred from homology"/>
<feature type="region of interest" description="Disordered" evidence="6">
    <location>
        <begin position="1"/>
        <end position="29"/>
    </location>
</feature>
<evidence type="ECO:0000256" key="5">
    <source>
        <dbReference type="ARBA" id="ARBA00037226"/>
    </source>
</evidence>
<dbReference type="Gene3D" id="2.30.170.40">
    <property type="entry name" value="Ribosomal protein L28/L24"/>
    <property type="match status" value="1"/>
</dbReference>
<dbReference type="GO" id="GO:0003735">
    <property type="term" value="F:structural constituent of ribosome"/>
    <property type="evidence" value="ECO:0007669"/>
    <property type="project" value="InterPro"/>
</dbReference>
<comment type="function">
    <text evidence="5">Component of the mitochondrial ribosome (mitoribosome), a dedicated translation machinery responsible for the synthesis of mitochondrial genome-encoded proteins, including at least some of the essential transmembrane subunits of the mitochondrial respiratory chain. The mitoribosomes are attached to the mitochondrial inner membrane and translation products are cotranslationally integrated into the membrane.</text>
</comment>
<dbReference type="STRING" id="698492.A0A0E9NDT4"/>
<evidence type="ECO:0000256" key="3">
    <source>
        <dbReference type="ARBA" id="ARBA00023274"/>
    </source>
</evidence>
<dbReference type="AlphaFoldDB" id="A0A0E9NDT4"/>
<dbReference type="FunFam" id="2.30.170.40:FF:000003">
    <property type="entry name" value="54S ribosomal protein L24"/>
    <property type="match status" value="1"/>
</dbReference>
<dbReference type="PANTHER" id="PTHR13528:SF2">
    <property type="entry name" value="LARGE RIBOSOMAL SUBUNIT PROTEIN BL28M"/>
    <property type="match status" value="1"/>
</dbReference>
<dbReference type="EMBL" id="BACD03000012">
    <property type="protein sequence ID" value="GAO47968.1"/>
    <property type="molecule type" value="Genomic_DNA"/>
</dbReference>
<keyword evidence="3" id="KW-0687">Ribonucleoprotein</keyword>
<reference evidence="7 8" key="2">
    <citation type="journal article" date="2014" name="J. Gen. Appl. Microbiol.">
        <title>The early diverging ascomycetous budding yeast Saitoella complicata has three histone deacetylases belonging to the Clr6, Hos2, and Rpd3 lineages.</title>
        <authorList>
            <person name="Nishida H."/>
            <person name="Matsumoto T."/>
            <person name="Kondo S."/>
            <person name="Hamamoto M."/>
            <person name="Yoshikawa H."/>
        </authorList>
    </citation>
    <scope>NUCLEOTIDE SEQUENCE [LARGE SCALE GENOMIC DNA]</scope>
    <source>
        <strain evidence="7 8">NRRL Y-17804</strain>
    </source>
</reference>
<evidence type="ECO:0000256" key="4">
    <source>
        <dbReference type="ARBA" id="ARBA00035269"/>
    </source>
</evidence>
<sequence>MVFPNRKTPGSTHGRSRNITPRHPPMELSPKANINMEWDPSIEGSAQAQGEKVMHPSSRCTHLKLRPNLRGGRRGETGTNPLKVTTTNTMFSLRSIFPSLRASSRTALAVQPVQTTQIRTFKGKINGQYVPVTGHSLTFKQQDRGLYGGKHIQFGNSISEFKNKNRRTWLPNIQRSTLYSKTLNKKFKMKVTTGLLRTLDKVGGLDAYVTGCKMARMKEIGVVGWRLRNKIHRKMLSDQVRENSVDEDGLPPIPTPKLTPIHQLKTRAQIKAELIEEGLLKPKESVAA</sequence>